<feature type="region of interest" description="Disordered" evidence="1">
    <location>
        <begin position="1"/>
        <end position="31"/>
    </location>
</feature>
<dbReference type="EMBL" id="BJWL01000224">
    <property type="protein sequence ID" value="GFS35195.1"/>
    <property type="molecule type" value="Genomic_DNA"/>
</dbReference>
<dbReference type="Pfam" id="PF13650">
    <property type="entry name" value="Asp_protease_2"/>
    <property type="match status" value="1"/>
</dbReference>
<gene>
    <name evidence="2" type="ORF">Acr_00g0038350</name>
</gene>
<keyword evidence="2" id="KW-0808">Transferase</keyword>
<dbReference type="GO" id="GO:0016740">
    <property type="term" value="F:transferase activity"/>
    <property type="evidence" value="ECO:0007669"/>
    <property type="project" value="UniProtKB-KW"/>
</dbReference>
<reference evidence="3" key="1">
    <citation type="submission" date="2019-07" db="EMBL/GenBank/DDBJ databases">
        <title>De Novo Assembly of kiwifruit Actinidia rufa.</title>
        <authorList>
            <person name="Sugita-Konishi S."/>
            <person name="Sato K."/>
            <person name="Mori E."/>
            <person name="Abe Y."/>
            <person name="Kisaki G."/>
            <person name="Hamano K."/>
            <person name="Suezawa K."/>
            <person name="Otani M."/>
            <person name="Fukuda T."/>
            <person name="Manabe T."/>
            <person name="Gomi K."/>
            <person name="Tabuchi M."/>
            <person name="Akimitsu K."/>
            <person name="Kataoka I."/>
        </authorList>
    </citation>
    <scope>NUCLEOTIDE SEQUENCE [LARGE SCALE GENOMIC DNA]</scope>
    <source>
        <strain evidence="3">cv. Fuchu</strain>
    </source>
</reference>
<organism evidence="2 3">
    <name type="scientific">Actinidia rufa</name>
    <dbReference type="NCBI Taxonomy" id="165716"/>
    <lineage>
        <taxon>Eukaryota</taxon>
        <taxon>Viridiplantae</taxon>
        <taxon>Streptophyta</taxon>
        <taxon>Embryophyta</taxon>
        <taxon>Tracheophyta</taxon>
        <taxon>Spermatophyta</taxon>
        <taxon>Magnoliopsida</taxon>
        <taxon>eudicotyledons</taxon>
        <taxon>Gunneridae</taxon>
        <taxon>Pentapetalae</taxon>
        <taxon>asterids</taxon>
        <taxon>Ericales</taxon>
        <taxon>Actinidiaceae</taxon>
        <taxon>Actinidia</taxon>
    </lineage>
</organism>
<dbReference type="SUPFAM" id="SSF50630">
    <property type="entry name" value="Acid proteases"/>
    <property type="match status" value="1"/>
</dbReference>
<evidence type="ECO:0000313" key="3">
    <source>
        <dbReference type="Proteomes" id="UP000585474"/>
    </source>
</evidence>
<feature type="region of interest" description="Disordered" evidence="1">
    <location>
        <begin position="249"/>
        <end position="339"/>
    </location>
</feature>
<evidence type="ECO:0000313" key="2">
    <source>
        <dbReference type="EMBL" id="GFS35195.1"/>
    </source>
</evidence>
<feature type="compositionally biased region" description="Basic and acidic residues" evidence="1">
    <location>
        <begin position="1"/>
        <end position="10"/>
    </location>
</feature>
<dbReference type="CDD" id="cd00303">
    <property type="entry name" value="retropepsin_like"/>
    <property type="match status" value="1"/>
</dbReference>
<dbReference type="InterPro" id="IPR021109">
    <property type="entry name" value="Peptidase_aspartic_dom_sf"/>
</dbReference>
<dbReference type="OrthoDB" id="1939491at2759"/>
<dbReference type="AlphaFoldDB" id="A0A7J0DJ14"/>
<feature type="compositionally biased region" description="Basic and acidic residues" evidence="1">
    <location>
        <begin position="326"/>
        <end position="339"/>
    </location>
</feature>
<protein>
    <submittedName>
        <fullName evidence="2">HXXXD-type acyl-transferase family protein</fullName>
    </submittedName>
</protein>
<dbReference type="Proteomes" id="UP000585474">
    <property type="component" value="Unassembled WGS sequence"/>
</dbReference>
<name>A0A7J0DJ14_9ERIC</name>
<dbReference type="Gene3D" id="2.40.70.10">
    <property type="entry name" value="Acid Proteases"/>
    <property type="match status" value="1"/>
</dbReference>
<evidence type="ECO:0000256" key="1">
    <source>
        <dbReference type="SAM" id="MobiDB-lite"/>
    </source>
</evidence>
<keyword evidence="3" id="KW-1185">Reference proteome</keyword>
<accession>A0A7J0DJ14</accession>
<sequence>MGGGDHEGEQKPSSLRHSRFNKGKRNGDKPKLSCFLCDGNQFARDCPQRAKLAALIQDDEEEPRQEEAKVGSLRLLNAIKAKVGKAKASRKGHMYVEAKVLDFNTRALIDTGTSHNFIEVKEAKRLGLQLKEEQGWIKAVNTEARPIYGVARNVRLHIGDWCGQVDFTVAFPIPFAETICLMGEGSACMVPLARETLSKSKTLSAMQLSKEKTSAKIPAAILTKSSGLSSQLREWHADMAKAAKRMKKKWRARTGKRSLPIPSKRFKGQGNKDNPWGRDNSCHGCSRRATNTPKESPYDHSGTRSAKATKCRMGRGHSNSKPVTHGRLDKEKALWDVLN</sequence>
<proteinExistence type="predicted"/>
<comment type="caution">
    <text evidence="2">The sequence shown here is derived from an EMBL/GenBank/DDBJ whole genome shotgun (WGS) entry which is preliminary data.</text>
</comment>
<feature type="compositionally biased region" description="Basic residues" evidence="1">
    <location>
        <begin position="14"/>
        <end position="24"/>
    </location>
</feature>